<dbReference type="CDD" id="cd04480">
    <property type="entry name" value="RPA1_DBD_A_like"/>
    <property type="match status" value="1"/>
</dbReference>
<sequence>MDSCFDSLAAVVPWREGWRFKVKILRMWEVPAFLNLDQPNSLEMVLIDEKGDKIHATVRKQLLYVFQKKLAEEDAYKMFYFSIAPNVGYYHTTTQEFKLIFQMKTKVQKIESSAIPDNGLSVSKIEDLSKHTVDYPFLVGSF</sequence>
<proteinExistence type="predicted"/>
<accession>A0A072TQP4</accession>
<evidence type="ECO:0000313" key="4">
    <source>
        <dbReference type="Proteomes" id="UP000002051"/>
    </source>
</evidence>
<dbReference type="PANTHER" id="PTHR47165">
    <property type="entry name" value="OS03G0429900 PROTEIN"/>
    <property type="match status" value="1"/>
</dbReference>
<dbReference type="Proteomes" id="UP000002051">
    <property type="component" value="Chromosome 8"/>
</dbReference>
<organism evidence="2 4">
    <name type="scientific">Medicago truncatula</name>
    <name type="common">Barrel medic</name>
    <name type="synonym">Medicago tribuloides</name>
    <dbReference type="NCBI Taxonomy" id="3880"/>
    <lineage>
        <taxon>Eukaryota</taxon>
        <taxon>Viridiplantae</taxon>
        <taxon>Streptophyta</taxon>
        <taxon>Embryophyta</taxon>
        <taxon>Tracheophyta</taxon>
        <taxon>Spermatophyta</taxon>
        <taxon>Magnoliopsida</taxon>
        <taxon>eudicotyledons</taxon>
        <taxon>Gunneridae</taxon>
        <taxon>Pentapetalae</taxon>
        <taxon>rosids</taxon>
        <taxon>fabids</taxon>
        <taxon>Fabales</taxon>
        <taxon>Fabaceae</taxon>
        <taxon>Papilionoideae</taxon>
        <taxon>50 kb inversion clade</taxon>
        <taxon>NPAAA clade</taxon>
        <taxon>Hologalegina</taxon>
        <taxon>IRL clade</taxon>
        <taxon>Trifolieae</taxon>
        <taxon>Medicago</taxon>
    </lineage>
</organism>
<evidence type="ECO:0000259" key="1">
    <source>
        <dbReference type="Pfam" id="PF02721"/>
    </source>
</evidence>
<dbReference type="Pfam" id="PF02721">
    <property type="entry name" value="DUF223"/>
    <property type="match status" value="1"/>
</dbReference>
<keyword evidence="4" id="KW-1185">Reference proteome</keyword>
<reference evidence="2 4" key="2">
    <citation type="journal article" date="2014" name="BMC Genomics">
        <title>An improved genome release (version Mt4.0) for the model legume Medicago truncatula.</title>
        <authorList>
            <person name="Tang H."/>
            <person name="Krishnakumar V."/>
            <person name="Bidwell S."/>
            <person name="Rosen B."/>
            <person name="Chan A."/>
            <person name="Zhou S."/>
            <person name="Gentzbittel L."/>
            <person name="Childs K.L."/>
            <person name="Yandell M."/>
            <person name="Gundlach H."/>
            <person name="Mayer K.F."/>
            <person name="Schwartz D.C."/>
            <person name="Town C.D."/>
        </authorList>
    </citation>
    <scope>GENOME REANNOTATION</scope>
    <source>
        <strain evidence="2">A17</strain>
        <strain evidence="3 4">cv. Jemalong A17</strain>
    </source>
</reference>
<dbReference type="HOGENOM" id="CLU_023486_2_1_1"/>
<dbReference type="EMBL" id="CM001224">
    <property type="protein sequence ID" value="KEH19732.1"/>
    <property type="molecule type" value="Genomic_DNA"/>
</dbReference>
<dbReference type="InterPro" id="IPR003871">
    <property type="entry name" value="RFA1B/D_OB_1st"/>
</dbReference>
<name>A0A072TQP4_MEDTR</name>
<dbReference type="InterPro" id="IPR012340">
    <property type="entry name" value="NA-bd_OB-fold"/>
</dbReference>
<feature type="domain" description="Replication protein A 70 kDa DNA-binding subunit B/D first OB fold" evidence="1">
    <location>
        <begin position="5"/>
        <end position="109"/>
    </location>
</feature>
<dbReference type="SUPFAM" id="SSF50249">
    <property type="entry name" value="Nucleic acid-binding proteins"/>
    <property type="match status" value="1"/>
</dbReference>
<dbReference type="EnsemblPlants" id="KEH19732">
    <property type="protein sequence ID" value="KEH19732"/>
    <property type="gene ID" value="MTR_8g467450"/>
</dbReference>
<protein>
    <submittedName>
        <fullName evidence="2">Animal RPA1 domain protein</fullName>
    </submittedName>
</protein>
<reference evidence="2 4" key="1">
    <citation type="journal article" date="2011" name="Nature">
        <title>The Medicago genome provides insight into the evolution of rhizobial symbioses.</title>
        <authorList>
            <person name="Young N.D."/>
            <person name="Debelle F."/>
            <person name="Oldroyd G.E."/>
            <person name="Geurts R."/>
            <person name="Cannon S.B."/>
            <person name="Udvardi M.K."/>
            <person name="Benedito V.A."/>
            <person name="Mayer K.F."/>
            <person name="Gouzy J."/>
            <person name="Schoof H."/>
            <person name="Van de Peer Y."/>
            <person name="Proost S."/>
            <person name="Cook D.R."/>
            <person name="Meyers B.C."/>
            <person name="Spannagl M."/>
            <person name="Cheung F."/>
            <person name="De Mita S."/>
            <person name="Krishnakumar V."/>
            <person name="Gundlach H."/>
            <person name="Zhou S."/>
            <person name="Mudge J."/>
            <person name="Bharti A.K."/>
            <person name="Murray J.D."/>
            <person name="Naoumkina M.A."/>
            <person name="Rosen B."/>
            <person name="Silverstein K.A."/>
            <person name="Tang H."/>
            <person name="Rombauts S."/>
            <person name="Zhao P.X."/>
            <person name="Zhou P."/>
            <person name="Barbe V."/>
            <person name="Bardou P."/>
            <person name="Bechner M."/>
            <person name="Bellec A."/>
            <person name="Berger A."/>
            <person name="Berges H."/>
            <person name="Bidwell S."/>
            <person name="Bisseling T."/>
            <person name="Choisne N."/>
            <person name="Couloux A."/>
            <person name="Denny R."/>
            <person name="Deshpande S."/>
            <person name="Dai X."/>
            <person name="Doyle J.J."/>
            <person name="Dudez A.M."/>
            <person name="Farmer A.D."/>
            <person name="Fouteau S."/>
            <person name="Franken C."/>
            <person name="Gibelin C."/>
            <person name="Gish J."/>
            <person name="Goldstein S."/>
            <person name="Gonzalez A.J."/>
            <person name="Green P.J."/>
            <person name="Hallab A."/>
            <person name="Hartog M."/>
            <person name="Hua A."/>
            <person name="Humphray S.J."/>
            <person name="Jeong D.H."/>
            <person name="Jing Y."/>
            <person name="Jocker A."/>
            <person name="Kenton S.M."/>
            <person name="Kim D.J."/>
            <person name="Klee K."/>
            <person name="Lai H."/>
            <person name="Lang C."/>
            <person name="Lin S."/>
            <person name="Macmil S.L."/>
            <person name="Magdelenat G."/>
            <person name="Matthews L."/>
            <person name="McCorrison J."/>
            <person name="Monaghan E.L."/>
            <person name="Mun J.H."/>
            <person name="Najar F.Z."/>
            <person name="Nicholson C."/>
            <person name="Noirot C."/>
            <person name="O'Bleness M."/>
            <person name="Paule C.R."/>
            <person name="Poulain J."/>
            <person name="Prion F."/>
            <person name="Qin B."/>
            <person name="Qu C."/>
            <person name="Retzel E.F."/>
            <person name="Riddle C."/>
            <person name="Sallet E."/>
            <person name="Samain S."/>
            <person name="Samson N."/>
            <person name="Sanders I."/>
            <person name="Saurat O."/>
            <person name="Scarpelli C."/>
            <person name="Schiex T."/>
            <person name="Segurens B."/>
            <person name="Severin A.J."/>
            <person name="Sherrier D.J."/>
            <person name="Shi R."/>
            <person name="Sims S."/>
            <person name="Singer S.R."/>
            <person name="Sinharoy S."/>
            <person name="Sterck L."/>
            <person name="Viollet A."/>
            <person name="Wang B.B."/>
            <person name="Wang K."/>
            <person name="Wang M."/>
            <person name="Wang X."/>
            <person name="Warfsmann J."/>
            <person name="Weissenbach J."/>
            <person name="White D.D."/>
            <person name="White J.D."/>
            <person name="Wiley G.B."/>
            <person name="Wincker P."/>
            <person name="Xing Y."/>
            <person name="Yang L."/>
            <person name="Yao Z."/>
            <person name="Ying F."/>
            <person name="Zhai J."/>
            <person name="Zhou L."/>
            <person name="Zuber A."/>
            <person name="Denarie J."/>
            <person name="Dixon R.A."/>
            <person name="May G.D."/>
            <person name="Schwartz D.C."/>
            <person name="Rogers J."/>
            <person name="Quetier F."/>
            <person name="Town C.D."/>
            <person name="Roe B.A."/>
        </authorList>
    </citation>
    <scope>NUCLEOTIDE SEQUENCE [LARGE SCALE GENOMIC DNA]</scope>
    <source>
        <strain evidence="2">A17</strain>
        <strain evidence="3 4">cv. Jemalong A17</strain>
    </source>
</reference>
<evidence type="ECO:0000313" key="3">
    <source>
        <dbReference type="EnsemblPlants" id="KEH19732"/>
    </source>
</evidence>
<reference evidence="3" key="3">
    <citation type="submission" date="2015-04" db="UniProtKB">
        <authorList>
            <consortium name="EnsemblPlants"/>
        </authorList>
    </citation>
    <scope>IDENTIFICATION</scope>
    <source>
        <strain evidence="3">cv. Jemalong A17</strain>
    </source>
</reference>
<dbReference type="AlphaFoldDB" id="A0A072TQP4"/>
<gene>
    <name evidence="2" type="ordered locus">MTR_8g467450</name>
</gene>
<dbReference type="Gene3D" id="2.40.50.140">
    <property type="entry name" value="Nucleic acid-binding proteins"/>
    <property type="match status" value="1"/>
</dbReference>
<evidence type="ECO:0000313" key="2">
    <source>
        <dbReference type="EMBL" id="KEH19732.1"/>
    </source>
</evidence>
<dbReference type="PANTHER" id="PTHR47165:SF4">
    <property type="entry name" value="OS03G0429900 PROTEIN"/>
    <property type="match status" value="1"/>
</dbReference>